<sequence length="97" mass="10157">MDSSVESTRSIPDRSGDPTTTRTDLGADVERYAQERVDALLERGLIGGRNPGGVAAGCLYHASLVLGCEAITQKAATVADVSPVTIRSAVELVDQVE</sequence>
<feature type="compositionally biased region" description="Polar residues" evidence="1">
    <location>
        <begin position="1"/>
        <end position="10"/>
    </location>
</feature>
<dbReference type="InterPro" id="IPR036915">
    <property type="entry name" value="Cyclin-like_sf"/>
</dbReference>
<protein>
    <recommendedName>
        <fullName evidence="2">Transcription factor TFIIB cyclin-like domain-containing protein</fullName>
    </recommendedName>
</protein>
<name>A0A9E7SVC1_9EURY</name>
<dbReference type="Gene3D" id="1.10.472.10">
    <property type="entry name" value="Cyclin-like"/>
    <property type="match status" value="1"/>
</dbReference>
<dbReference type="RefSeq" id="WP_254158997.1">
    <property type="nucleotide sequence ID" value="NZ_CP100355.1"/>
</dbReference>
<dbReference type="KEGG" id="sawl:NGM29_03485"/>
<organism evidence="3 4">
    <name type="scientific">Natronosalvus rutilus</name>
    <dbReference type="NCBI Taxonomy" id="2953753"/>
    <lineage>
        <taxon>Archaea</taxon>
        <taxon>Methanobacteriati</taxon>
        <taxon>Methanobacteriota</taxon>
        <taxon>Stenosarchaea group</taxon>
        <taxon>Halobacteria</taxon>
        <taxon>Halobacteriales</taxon>
        <taxon>Natrialbaceae</taxon>
        <taxon>Natronosalvus</taxon>
    </lineage>
</organism>
<evidence type="ECO:0000259" key="2">
    <source>
        <dbReference type="Pfam" id="PF00382"/>
    </source>
</evidence>
<keyword evidence="4" id="KW-1185">Reference proteome</keyword>
<dbReference type="Proteomes" id="UP001056855">
    <property type="component" value="Chromosome"/>
</dbReference>
<dbReference type="AlphaFoldDB" id="A0A9E7SVC1"/>
<evidence type="ECO:0000313" key="4">
    <source>
        <dbReference type="Proteomes" id="UP001056855"/>
    </source>
</evidence>
<proteinExistence type="predicted"/>
<dbReference type="GeneID" id="73289077"/>
<dbReference type="EMBL" id="CP100355">
    <property type="protein sequence ID" value="UTF54355.1"/>
    <property type="molecule type" value="Genomic_DNA"/>
</dbReference>
<reference evidence="3" key="1">
    <citation type="submission" date="2022-06" db="EMBL/GenBank/DDBJ databases">
        <title>Diverse halophilic archaea isolated from saline environments.</title>
        <authorList>
            <person name="Cui H.-L."/>
        </authorList>
    </citation>
    <scope>NUCLEOTIDE SEQUENCE</scope>
    <source>
        <strain evidence="3">WLHS1</strain>
    </source>
</reference>
<dbReference type="SUPFAM" id="SSF47954">
    <property type="entry name" value="Cyclin-like"/>
    <property type="match status" value="1"/>
</dbReference>
<dbReference type="InterPro" id="IPR013150">
    <property type="entry name" value="TFIIB_cyclin"/>
</dbReference>
<feature type="region of interest" description="Disordered" evidence="1">
    <location>
        <begin position="1"/>
        <end position="28"/>
    </location>
</feature>
<evidence type="ECO:0000256" key="1">
    <source>
        <dbReference type="SAM" id="MobiDB-lite"/>
    </source>
</evidence>
<feature type="domain" description="Transcription factor TFIIB cyclin-like" evidence="2">
    <location>
        <begin position="23"/>
        <end position="89"/>
    </location>
</feature>
<accession>A0A9E7SVC1</accession>
<evidence type="ECO:0000313" key="3">
    <source>
        <dbReference type="EMBL" id="UTF54355.1"/>
    </source>
</evidence>
<dbReference type="Pfam" id="PF00382">
    <property type="entry name" value="TFIIB"/>
    <property type="match status" value="1"/>
</dbReference>
<gene>
    <name evidence="3" type="ORF">NGM29_03485</name>
</gene>
<dbReference type="GO" id="GO:0017025">
    <property type="term" value="F:TBP-class protein binding"/>
    <property type="evidence" value="ECO:0007669"/>
    <property type="project" value="InterPro"/>
</dbReference>